<evidence type="ECO:0000259" key="1">
    <source>
        <dbReference type="Pfam" id="PF02036"/>
    </source>
</evidence>
<dbReference type="OrthoDB" id="9809312at2"/>
<evidence type="ECO:0000313" key="3">
    <source>
        <dbReference type="Proteomes" id="UP000184221"/>
    </source>
</evidence>
<name>A0A1M5VNK6_9RHOB</name>
<dbReference type="AlphaFoldDB" id="A0A1M5VNK6"/>
<dbReference type="Pfam" id="PF02036">
    <property type="entry name" value="SCP2"/>
    <property type="match status" value="1"/>
</dbReference>
<sequence>MSDVVAEAVTALNEKLGGEGIDGTAQFNVEGEGSLYVDGDGAHPGEADADVTFTADADTLKEIFEGSLNPTSAFMSGRLTIDGDMGLAMKLASTLA</sequence>
<organism evidence="2 3">
    <name type="scientific">Marivita hallyeonensis</name>
    <dbReference type="NCBI Taxonomy" id="996342"/>
    <lineage>
        <taxon>Bacteria</taxon>
        <taxon>Pseudomonadati</taxon>
        <taxon>Pseudomonadota</taxon>
        <taxon>Alphaproteobacteria</taxon>
        <taxon>Rhodobacterales</taxon>
        <taxon>Roseobacteraceae</taxon>
        <taxon>Marivita</taxon>
    </lineage>
</organism>
<accession>A0A1M5VNK6</accession>
<dbReference type="PANTHER" id="PTHR10094">
    <property type="entry name" value="STEROL CARRIER PROTEIN 2 SCP-2 FAMILY PROTEIN"/>
    <property type="match status" value="1"/>
</dbReference>
<dbReference type="SUPFAM" id="SSF55718">
    <property type="entry name" value="SCP-like"/>
    <property type="match status" value="1"/>
</dbReference>
<dbReference type="GO" id="GO:0005829">
    <property type="term" value="C:cytosol"/>
    <property type="evidence" value="ECO:0007669"/>
    <property type="project" value="TreeGrafter"/>
</dbReference>
<dbReference type="STRING" id="996342.SAMN05443551_2963"/>
<dbReference type="PANTHER" id="PTHR10094:SF25">
    <property type="entry name" value="SCP2 STEROL-BINDING DOMAIN-CONTAINING PROTEIN 1"/>
    <property type="match status" value="1"/>
</dbReference>
<dbReference type="InterPro" id="IPR036527">
    <property type="entry name" value="SCP2_sterol-bd_dom_sf"/>
</dbReference>
<proteinExistence type="predicted"/>
<dbReference type="InterPro" id="IPR003033">
    <property type="entry name" value="SCP2_sterol-bd_dom"/>
</dbReference>
<dbReference type="Proteomes" id="UP000184221">
    <property type="component" value="Unassembled WGS sequence"/>
</dbReference>
<feature type="domain" description="SCP2" evidence="1">
    <location>
        <begin position="20"/>
        <end position="95"/>
    </location>
</feature>
<dbReference type="EMBL" id="FQXC01000004">
    <property type="protein sequence ID" value="SHH76594.1"/>
    <property type="molecule type" value="Genomic_DNA"/>
</dbReference>
<protein>
    <submittedName>
        <fullName evidence="2">SCP-2 sterol transfer family protein</fullName>
    </submittedName>
</protein>
<keyword evidence="3" id="KW-1185">Reference proteome</keyword>
<reference evidence="2 3" key="1">
    <citation type="submission" date="2016-11" db="EMBL/GenBank/DDBJ databases">
        <authorList>
            <person name="Jaros S."/>
            <person name="Januszkiewicz K."/>
            <person name="Wedrychowicz H."/>
        </authorList>
    </citation>
    <scope>NUCLEOTIDE SEQUENCE [LARGE SCALE GENOMIC DNA]</scope>
    <source>
        <strain evidence="2 3">DSM 29431</strain>
    </source>
</reference>
<evidence type="ECO:0000313" key="2">
    <source>
        <dbReference type="EMBL" id="SHH76594.1"/>
    </source>
</evidence>
<dbReference type="RefSeq" id="WP_072778653.1">
    <property type="nucleotide sequence ID" value="NZ_FQXC01000004.1"/>
</dbReference>
<gene>
    <name evidence="2" type="ORF">SAMN05443551_2963</name>
</gene>
<dbReference type="Gene3D" id="3.30.1050.10">
    <property type="entry name" value="SCP2 sterol-binding domain"/>
    <property type="match status" value="1"/>
</dbReference>